<dbReference type="PROSITE" id="PS50222">
    <property type="entry name" value="EF_HAND_2"/>
    <property type="match status" value="1"/>
</dbReference>
<evidence type="ECO:0000256" key="2">
    <source>
        <dbReference type="SAM" id="MobiDB-lite"/>
    </source>
</evidence>
<dbReference type="Proteomes" id="UP000187209">
    <property type="component" value="Unassembled WGS sequence"/>
</dbReference>
<keyword evidence="1" id="KW-0677">Repeat</keyword>
<dbReference type="GO" id="GO:0005509">
    <property type="term" value="F:calcium ion binding"/>
    <property type="evidence" value="ECO:0007669"/>
    <property type="project" value="InterPro"/>
</dbReference>
<evidence type="ECO:0000313" key="4">
    <source>
        <dbReference type="EMBL" id="OMJ85694.1"/>
    </source>
</evidence>
<evidence type="ECO:0000313" key="5">
    <source>
        <dbReference type="Proteomes" id="UP000187209"/>
    </source>
</evidence>
<name>A0A1R2C9L7_9CILI</name>
<sequence>MSNAALKGKNRGNTRGETPDKRPLEADYNLNDNDIALMKEAFELLDTTGTGVIDKSDLEGTLGAMKSDCQIGARMLDDLLNSDEPITLDVFIKHLQNSRGDKNTKEGVQKVFGLIDNGEGMLTADTLKSMLRELGESISDEQVQETIDKLAPETKCISMAQFQSLMRPGKAR</sequence>
<dbReference type="PANTHER" id="PTHR23049">
    <property type="entry name" value="MYOSIN REGULATORY LIGHT CHAIN 2"/>
    <property type="match status" value="1"/>
</dbReference>
<organism evidence="4 5">
    <name type="scientific">Stentor coeruleus</name>
    <dbReference type="NCBI Taxonomy" id="5963"/>
    <lineage>
        <taxon>Eukaryota</taxon>
        <taxon>Sar</taxon>
        <taxon>Alveolata</taxon>
        <taxon>Ciliophora</taxon>
        <taxon>Postciliodesmatophora</taxon>
        <taxon>Heterotrichea</taxon>
        <taxon>Heterotrichida</taxon>
        <taxon>Stentoridae</taxon>
        <taxon>Stentor</taxon>
    </lineage>
</organism>
<dbReference type="AlphaFoldDB" id="A0A1R2C9L7"/>
<dbReference type="InterPro" id="IPR050403">
    <property type="entry name" value="Myosin_RLC"/>
</dbReference>
<reference evidence="4 5" key="1">
    <citation type="submission" date="2016-11" db="EMBL/GenBank/DDBJ databases">
        <title>The macronuclear genome of Stentor coeruleus: a giant cell with tiny introns.</title>
        <authorList>
            <person name="Slabodnick M."/>
            <person name="Ruby J.G."/>
            <person name="Reiff S.B."/>
            <person name="Swart E.C."/>
            <person name="Gosai S."/>
            <person name="Prabakaran S."/>
            <person name="Witkowska E."/>
            <person name="Larue G.E."/>
            <person name="Fisher S."/>
            <person name="Freeman R.M."/>
            <person name="Gunawardena J."/>
            <person name="Chu W."/>
            <person name="Stover N.A."/>
            <person name="Gregory B.D."/>
            <person name="Nowacki M."/>
            <person name="Derisi J."/>
            <person name="Roy S.W."/>
            <person name="Marshall W.F."/>
            <person name="Sood P."/>
        </authorList>
    </citation>
    <scope>NUCLEOTIDE SEQUENCE [LARGE SCALE GENOMIC DNA]</scope>
    <source>
        <strain evidence="4">WM001</strain>
    </source>
</reference>
<dbReference type="SUPFAM" id="SSF47473">
    <property type="entry name" value="EF-hand"/>
    <property type="match status" value="1"/>
</dbReference>
<feature type="domain" description="EF-hand" evidence="3">
    <location>
        <begin position="33"/>
        <end position="68"/>
    </location>
</feature>
<evidence type="ECO:0000256" key="1">
    <source>
        <dbReference type="ARBA" id="ARBA00022737"/>
    </source>
</evidence>
<dbReference type="OrthoDB" id="429467at2759"/>
<evidence type="ECO:0000259" key="3">
    <source>
        <dbReference type="PROSITE" id="PS50222"/>
    </source>
</evidence>
<dbReference type="InterPro" id="IPR002048">
    <property type="entry name" value="EF_hand_dom"/>
</dbReference>
<keyword evidence="5" id="KW-1185">Reference proteome</keyword>
<dbReference type="EMBL" id="MPUH01000229">
    <property type="protein sequence ID" value="OMJ85694.1"/>
    <property type="molecule type" value="Genomic_DNA"/>
</dbReference>
<dbReference type="InterPro" id="IPR011992">
    <property type="entry name" value="EF-hand-dom_pair"/>
</dbReference>
<comment type="caution">
    <text evidence="4">The sequence shown here is derived from an EMBL/GenBank/DDBJ whole genome shotgun (WGS) entry which is preliminary data.</text>
</comment>
<accession>A0A1R2C9L7</accession>
<protein>
    <recommendedName>
        <fullName evidence="3">EF-hand domain-containing protein</fullName>
    </recommendedName>
</protein>
<proteinExistence type="predicted"/>
<feature type="region of interest" description="Disordered" evidence="2">
    <location>
        <begin position="1"/>
        <end position="27"/>
    </location>
</feature>
<dbReference type="Gene3D" id="1.10.238.10">
    <property type="entry name" value="EF-hand"/>
    <property type="match status" value="1"/>
</dbReference>
<gene>
    <name evidence="4" type="ORF">SteCoe_12967</name>
</gene>